<proteinExistence type="predicted"/>
<dbReference type="EMBL" id="BLLK01000056">
    <property type="protein sequence ID" value="GFH56766.1"/>
    <property type="molecule type" value="Genomic_DNA"/>
</dbReference>
<comment type="caution">
    <text evidence="3">The sequence shown here is derived from an EMBL/GenBank/DDBJ whole genome shotgun (WGS) entry which is preliminary data.</text>
</comment>
<accession>A0AAD3D4T7</accession>
<name>A0AAD3D4T7_9STRA</name>
<reference evidence="3 4" key="1">
    <citation type="journal article" date="2021" name="Sci. Rep.">
        <title>The genome of the diatom Chaetoceros tenuissimus carries an ancient integrated fragment of an extant virus.</title>
        <authorList>
            <person name="Hongo Y."/>
            <person name="Kimura K."/>
            <person name="Takaki Y."/>
            <person name="Yoshida Y."/>
            <person name="Baba S."/>
            <person name="Kobayashi G."/>
            <person name="Nagasaki K."/>
            <person name="Hano T."/>
            <person name="Tomaru Y."/>
        </authorList>
    </citation>
    <scope>NUCLEOTIDE SEQUENCE [LARGE SCALE GENOMIC DNA]</scope>
    <source>
        <strain evidence="3 4">NIES-3715</strain>
    </source>
</reference>
<feature type="signal peptide" evidence="2">
    <location>
        <begin position="1"/>
        <end position="21"/>
    </location>
</feature>
<gene>
    <name evidence="3" type="ORF">CTEN210_13242</name>
</gene>
<feature type="region of interest" description="Disordered" evidence="1">
    <location>
        <begin position="98"/>
        <end position="118"/>
    </location>
</feature>
<evidence type="ECO:0000313" key="3">
    <source>
        <dbReference type="EMBL" id="GFH56766.1"/>
    </source>
</evidence>
<evidence type="ECO:0000313" key="4">
    <source>
        <dbReference type="Proteomes" id="UP001054902"/>
    </source>
</evidence>
<keyword evidence="4" id="KW-1185">Reference proteome</keyword>
<organism evidence="3 4">
    <name type="scientific">Chaetoceros tenuissimus</name>
    <dbReference type="NCBI Taxonomy" id="426638"/>
    <lineage>
        <taxon>Eukaryota</taxon>
        <taxon>Sar</taxon>
        <taxon>Stramenopiles</taxon>
        <taxon>Ochrophyta</taxon>
        <taxon>Bacillariophyta</taxon>
        <taxon>Coscinodiscophyceae</taxon>
        <taxon>Chaetocerotophycidae</taxon>
        <taxon>Chaetocerotales</taxon>
        <taxon>Chaetocerotaceae</taxon>
        <taxon>Chaetoceros</taxon>
    </lineage>
</organism>
<dbReference type="Proteomes" id="UP001054902">
    <property type="component" value="Unassembled WGS sequence"/>
</dbReference>
<evidence type="ECO:0000256" key="1">
    <source>
        <dbReference type="SAM" id="MobiDB-lite"/>
    </source>
</evidence>
<keyword evidence="2" id="KW-0732">Signal</keyword>
<feature type="chain" id="PRO_5042111826" evidence="2">
    <location>
        <begin position="22"/>
        <end position="118"/>
    </location>
</feature>
<dbReference type="AlphaFoldDB" id="A0AAD3D4T7"/>
<sequence length="118" mass="12187">MFKSTKLAFLAFTAFSASSEALSQSASSRRAFIDKLSTTASVAAITTTVNPSNANAVGKRGGKEAIDATHNGTELNGSQATVASSLLDKMGVQDITADKGSQYSTSKGTVKSTPYTKK</sequence>
<evidence type="ECO:0000256" key="2">
    <source>
        <dbReference type="SAM" id="SignalP"/>
    </source>
</evidence>
<feature type="compositionally biased region" description="Polar residues" evidence="1">
    <location>
        <begin position="99"/>
        <end position="118"/>
    </location>
</feature>
<protein>
    <submittedName>
        <fullName evidence="3">Uncharacterized protein</fullName>
    </submittedName>
</protein>